<dbReference type="PANTHER" id="PTHR43434:SF1">
    <property type="entry name" value="PHOSPHOGLYCOLATE PHOSPHATASE"/>
    <property type="match status" value="1"/>
</dbReference>
<dbReference type="EMBL" id="PFAK01000004">
    <property type="protein sequence ID" value="PIR96583.1"/>
    <property type="molecule type" value="Genomic_DNA"/>
</dbReference>
<dbReference type="PANTHER" id="PTHR43434">
    <property type="entry name" value="PHOSPHOGLYCOLATE PHOSPHATASE"/>
    <property type="match status" value="1"/>
</dbReference>
<evidence type="ECO:0008006" key="3">
    <source>
        <dbReference type="Google" id="ProtNLM"/>
    </source>
</evidence>
<dbReference type="Proteomes" id="UP000230922">
    <property type="component" value="Unassembled WGS sequence"/>
</dbReference>
<dbReference type="Gene3D" id="1.10.150.240">
    <property type="entry name" value="Putative phosphatase, domain 2"/>
    <property type="match status" value="1"/>
</dbReference>
<organism evidence="1 2">
    <name type="scientific">Candidatus Doudnabacteria bacterium CG10_big_fil_rev_8_21_14_0_10_42_18</name>
    <dbReference type="NCBI Taxonomy" id="1974552"/>
    <lineage>
        <taxon>Bacteria</taxon>
        <taxon>Candidatus Doudnaibacteriota</taxon>
    </lineage>
</organism>
<dbReference type="GO" id="GO:0008967">
    <property type="term" value="F:phosphoglycolate phosphatase activity"/>
    <property type="evidence" value="ECO:0007669"/>
    <property type="project" value="TreeGrafter"/>
</dbReference>
<dbReference type="GO" id="GO:0006281">
    <property type="term" value="P:DNA repair"/>
    <property type="evidence" value="ECO:0007669"/>
    <property type="project" value="TreeGrafter"/>
</dbReference>
<evidence type="ECO:0000313" key="2">
    <source>
        <dbReference type="Proteomes" id="UP000230922"/>
    </source>
</evidence>
<dbReference type="InterPro" id="IPR041492">
    <property type="entry name" value="HAD_2"/>
</dbReference>
<name>A0A2H0VBW5_9BACT</name>
<protein>
    <recommendedName>
        <fullName evidence="3">HAD family hydrolase</fullName>
    </recommendedName>
</protein>
<dbReference type="InterPro" id="IPR023198">
    <property type="entry name" value="PGP-like_dom2"/>
</dbReference>
<dbReference type="GO" id="GO:0005829">
    <property type="term" value="C:cytosol"/>
    <property type="evidence" value="ECO:0007669"/>
    <property type="project" value="TreeGrafter"/>
</dbReference>
<dbReference type="AlphaFoldDB" id="A0A2H0VBW5"/>
<sequence>MIKLVAFDWNGTLLADTQINVVCSNIILKTYKLKPINIQKFRQTFHIPISYFWKANGGNPKDLKNQAKIFHPLYEEKIKKTRTRAGSKELLKWLKQQSVKRMIYSNHIAPDIITQLKRLNIFKYFDEVLARSNNEGHTHVHHRSKDQKLYDYVTKNKLKPKEVLTIGDTEEEIEIGKKAGYYTVGITGGYNTESRLKKHKPDFIIHNMKDLIPIVKKLNTL</sequence>
<comment type="caution">
    <text evidence="1">The sequence shown here is derived from an EMBL/GenBank/DDBJ whole genome shotgun (WGS) entry which is preliminary data.</text>
</comment>
<dbReference type="InterPro" id="IPR036412">
    <property type="entry name" value="HAD-like_sf"/>
</dbReference>
<proteinExistence type="predicted"/>
<dbReference type="SUPFAM" id="SSF56784">
    <property type="entry name" value="HAD-like"/>
    <property type="match status" value="1"/>
</dbReference>
<evidence type="ECO:0000313" key="1">
    <source>
        <dbReference type="EMBL" id="PIR96583.1"/>
    </source>
</evidence>
<reference evidence="2" key="1">
    <citation type="submission" date="2017-09" db="EMBL/GenBank/DDBJ databases">
        <title>Depth-based differentiation of microbial function through sediment-hosted aquifers and enrichment of novel symbionts in the deep terrestrial subsurface.</title>
        <authorList>
            <person name="Probst A.J."/>
            <person name="Ladd B."/>
            <person name="Jarett J.K."/>
            <person name="Geller-Mcgrath D.E."/>
            <person name="Sieber C.M.K."/>
            <person name="Emerson J.B."/>
            <person name="Anantharaman K."/>
            <person name="Thomas B.C."/>
            <person name="Malmstrom R."/>
            <person name="Stieglmeier M."/>
            <person name="Klingl A."/>
            <person name="Woyke T."/>
            <person name="Ryan C.M."/>
            <person name="Banfield J.F."/>
        </authorList>
    </citation>
    <scope>NUCLEOTIDE SEQUENCE [LARGE SCALE GENOMIC DNA]</scope>
</reference>
<dbReference type="Pfam" id="PF13419">
    <property type="entry name" value="HAD_2"/>
    <property type="match status" value="1"/>
</dbReference>
<dbReference type="Gene3D" id="3.40.50.1000">
    <property type="entry name" value="HAD superfamily/HAD-like"/>
    <property type="match status" value="1"/>
</dbReference>
<dbReference type="SFLD" id="SFLDG01129">
    <property type="entry name" value="C1.5:_HAD__Beta-PGM__Phosphata"/>
    <property type="match status" value="1"/>
</dbReference>
<gene>
    <name evidence="1" type="ORF">COT92_00360</name>
</gene>
<dbReference type="InterPro" id="IPR050155">
    <property type="entry name" value="HAD-like_hydrolase_sf"/>
</dbReference>
<dbReference type="SFLD" id="SFLDS00003">
    <property type="entry name" value="Haloacid_Dehalogenase"/>
    <property type="match status" value="1"/>
</dbReference>
<accession>A0A2H0VBW5</accession>
<dbReference type="InterPro" id="IPR023214">
    <property type="entry name" value="HAD_sf"/>
</dbReference>